<accession>A0A0B0NZW3</accession>
<dbReference type="EMBL" id="KN410333">
    <property type="protein sequence ID" value="KHG18320.1"/>
    <property type="molecule type" value="Genomic_DNA"/>
</dbReference>
<sequence length="84" mass="9204">MELLIGLLIKAISQGVATRVAHTSCQVSDPLKDYLATGKTNKIISQNPITCIASIMNSDQLNELGCHIHITNPDQLNKFKFLNP</sequence>
<proteinExistence type="predicted"/>
<evidence type="ECO:0000313" key="2">
    <source>
        <dbReference type="EMBL" id="KHG18320.1"/>
    </source>
</evidence>
<keyword evidence="3" id="KW-1185">Reference proteome</keyword>
<gene>
    <name evidence="2" type="ORF">F383_20840</name>
</gene>
<evidence type="ECO:0000256" key="1">
    <source>
        <dbReference type="SAM" id="SignalP"/>
    </source>
</evidence>
<organism evidence="2 3">
    <name type="scientific">Gossypium arboreum</name>
    <name type="common">Tree cotton</name>
    <name type="synonym">Gossypium nanking</name>
    <dbReference type="NCBI Taxonomy" id="29729"/>
    <lineage>
        <taxon>Eukaryota</taxon>
        <taxon>Viridiplantae</taxon>
        <taxon>Streptophyta</taxon>
        <taxon>Embryophyta</taxon>
        <taxon>Tracheophyta</taxon>
        <taxon>Spermatophyta</taxon>
        <taxon>Magnoliopsida</taxon>
        <taxon>eudicotyledons</taxon>
        <taxon>Gunneridae</taxon>
        <taxon>Pentapetalae</taxon>
        <taxon>rosids</taxon>
        <taxon>malvids</taxon>
        <taxon>Malvales</taxon>
        <taxon>Malvaceae</taxon>
        <taxon>Malvoideae</taxon>
        <taxon>Gossypium</taxon>
    </lineage>
</organism>
<evidence type="ECO:0000313" key="3">
    <source>
        <dbReference type="Proteomes" id="UP000032142"/>
    </source>
</evidence>
<keyword evidence="1" id="KW-0732">Signal</keyword>
<reference evidence="3" key="1">
    <citation type="submission" date="2014-09" db="EMBL/GenBank/DDBJ databases">
        <authorList>
            <person name="Mudge J."/>
            <person name="Ramaraj T."/>
            <person name="Lindquist I.E."/>
            <person name="Bharti A.K."/>
            <person name="Sundararajan A."/>
            <person name="Cameron C.T."/>
            <person name="Woodward J.E."/>
            <person name="May G.D."/>
            <person name="Brubaker C."/>
            <person name="Broadhvest J."/>
            <person name="Wilkins T.A."/>
        </authorList>
    </citation>
    <scope>NUCLEOTIDE SEQUENCE</scope>
    <source>
        <strain evidence="3">cv. AKA8401</strain>
    </source>
</reference>
<name>A0A0B0NZW3_GOSAR</name>
<feature type="signal peptide" evidence="1">
    <location>
        <begin position="1"/>
        <end position="17"/>
    </location>
</feature>
<feature type="chain" id="PRO_5002077230" evidence="1">
    <location>
        <begin position="18"/>
        <end position="84"/>
    </location>
</feature>
<dbReference type="Proteomes" id="UP000032142">
    <property type="component" value="Unassembled WGS sequence"/>
</dbReference>
<dbReference type="AlphaFoldDB" id="A0A0B0NZW3"/>
<protein>
    <submittedName>
        <fullName evidence="2">Chromosomal replication initiator DnaA</fullName>
    </submittedName>
</protein>